<evidence type="ECO:0000256" key="6">
    <source>
        <dbReference type="ARBA" id="ARBA00022741"/>
    </source>
</evidence>
<dbReference type="EC" id="2.7.7.48" evidence="2 8"/>
<feature type="domain" description="RdRp catalytic" evidence="9">
    <location>
        <begin position="559"/>
        <end position="808"/>
    </location>
</feature>
<evidence type="ECO:0000259" key="9">
    <source>
        <dbReference type="PROSITE" id="PS50523"/>
    </source>
</evidence>
<dbReference type="GeneID" id="37618724"/>
<reference evidence="10 11" key="1">
    <citation type="submission" date="2012-02" db="EMBL/GenBank/DDBJ databases">
        <title>The genome sequences of Lebombo, Orungo and Changuinola viruses (genus Orbivirus, family Reoviridae).</title>
        <authorList>
            <person name="Attoui H."/>
            <person name="Mohd Jaafar F."/>
            <person name="Mertens P.P.C."/>
            <person name="Belhouchet M."/>
        </authorList>
    </citation>
    <scope>NUCLEOTIDE SEQUENCE [LARGE SCALE GENOMIC DNA]</scope>
    <source>
        <strain evidence="10">SAAR 3896</strain>
    </source>
</reference>
<keyword evidence="5 8" id="KW-0548">Nucleotidyltransferase</keyword>
<keyword evidence="3 8" id="KW-0696">RNA-directed RNA polymerase</keyword>
<evidence type="ECO:0000256" key="5">
    <source>
        <dbReference type="ARBA" id="ARBA00022695"/>
    </source>
</evidence>
<dbReference type="GO" id="GO:0000166">
    <property type="term" value="F:nucleotide binding"/>
    <property type="evidence" value="ECO:0007669"/>
    <property type="project" value="UniProtKB-KW"/>
</dbReference>
<dbReference type="SUPFAM" id="SSF56672">
    <property type="entry name" value="DNA/RNA polymerases"/>
    <property type="match status" value="1"/>
</dbReference>
<evidence type="ECO:0000256" key="4">
    <source>
        <dbReference type="ARBA" id="ARBA00022679"/>
    </source>
</evidence>
<evidence type="ECO:0000256" key="2">
    <source>
        <dbReference type="ARBA" id="ARBA00012494"/>
    </source>
</evidence>
<proteinExistence type="inferred from homology"/>
<dbReference type="Proteomes" id="UP000119730">
    <property type="component" value="Genome"/>
</dbReference>
<protein>
    <recommendedName>
        <fullName evidence="2 8">RNA-directed RNA polymerase</fullName>
        <ecNumber evidence="2 8">2.7.7.48</ecNumber>
    </recommendedName>
</protein>
<dbReference type="KEGG" id="vg:37618724"/>
<comment type="catalytic activity">
    <reaction evidence="8">
        <text>RNA(n) + a ribonucleoside 5'-triphosphate = RNA(n+1) + diphosphate</text>
        <dbReference type="Rhea" id="RHEA:21248"/>
        <dbReference type="Rhea" id="RHEA-COMP:14527"/>
        <dbReference type="Rhea" id="RHEA-COMP:17342"/>
        <dbReference type="ChEBI" id="CHEBI:33019"/>
        <dbReference type="ChEBI" id="CHEBI:61557"/>
        <dbReference type="ChEBI" id="CHEBI:140395"/>
        <dbReference type="EC" id="2.7.7.48"/>
    </reaction>
</comment>
<evidence type="ECO:0000313" key="11">
    <source>
        <dbReference type="Proteomes" id="UP000119730"/>
    </source>
</evidence>
<dbReference type="GO" id="GO:0003968">
    <property type="term" value="F:RNA-directed RNA polymerase activity"/>
    <property type="evidence" value="ECO:0007669"/>
    <property type="project" value="UniProtKB-UniRule"/>
</dbReference>
<dbReference type="InterPro" id="IPR007097">
    <property type="entry name" value="RNA-dir_pol_reovirus"/>
</dbReference>
<sequence>MAAPDIELIRRFLRRIFRGGDFDGSRPIYYYYRFSSNMREIRRKKGVVYGKSDEQIIRERERGTLRLYGIEVIREATWEEVLGEPQGSDALQIYMRSLLDHEDLEPEEEFLRNYRVVEPDSAMSKFIEMRAKSEMQIYGDMPIRFWAGLIEEISVTLKHVPLGLDVMRQFVRDYGSPFDQNTRDLSHLENFRVSYSTPLLFEMCCAESLLEFNMLLRMEEEKIKNLEFGGKRINPYDVIREFFIVALPHPKKINNMLRSPYSWAVKVWGVAAEDIVILESIGGEDRNSKEVYYKSFSRVKNPYSSMLTKSLFYASSLKDNVAKVNDAIKYSNDLGNHEKGLPIFQSMLESIYSTPFDPSNIKHVILASLLLSIQVMTGYGRAWVMNKPSGDDQMKPAADNFIERVNDYTKQFFIQAYHEAKVSGEEIVKPEDMYTSILRLARNTSSGFSTSVDVYKRYGPKAGKFGEKIKITSRIKALVIFVEGHKVFTRDNLLRKYNSTEFYQSKGSRDVPIKSTRTIYSINLSILVPQLIVTLPLNEYFAHAGGSTLPKSTRLAGKVIIGDLEATGSRVVDAADTFRNSSDPDILTIAIDYSDYDQHLTVHNFRKGMLDGIRSAMQPYAHLRYEGFSLDEIIDFGYGEGRVVNSLWNGKRRVFKVSFSSYLMLSDDERQQGMFKPPIGVKPVSGMHVIDKLDTQGTDYILVAPTDGSDLAMINTHLSGENSTLVANSLHNMAIGRTIQEEVRAHHRGALEVLSEQYVGDDTLFYTKLHTRDPVIFDRIVQTIFDTVAKCGHEASPAKTLIAPFSVEKTQTHAKQGIYIPQDRMMLISSERRKDIENVQGYMRSQAQTMVTKVSRGFSSRLANIIFMAKGSTIGYRKMKRTLLEGGVFRDRKFDSNEEDGFTLLQIRDPLTSFLPTEWGGYGLHPAAMNLVMTEDLLLDSMRFGVIYDAMRMLTKFGGVRLPVWDETKADKRMIATDTQMGFFSKMARPAVRMTFEHAALADEVKKLPLGDYSPFNLSRTMMHGALLKESAARSLLAPAYEGEYQSELNSSKLASFSLSAGNMELSTNYAKTFEVTFVNALTNQTFTFPDQNISPNFFVQKALLGPRVSSRVRMSYIDRLDSILRGDVVMRGTLTANTIMNVLEKIGHSHGVSELTTVFQLMNIEDRVAQRLAEYIAAERVKFDALKLIKRGVGGDEFTMSLDVCTQTMVERFARYPPQFTKSEVDMTILYITQLLILQAVAEGRVKRVDVNVSAEAKVRQKQREARFKTHLPRLRVVNKLMNVDRLSARMVQNQFT</sequence>
<evidence type="ECO:0000256" key="7">
    <source>
        <dbReference type="ARBA" id="ARBA00022953"/>
    </source>
</evidence>
<evidence type="ECO:0000313" key="10">
    <source>
        <dbReference type="EMBL" id="AFX73376.1"/>
    </source>
</evidence>
<organism evidence="10 11">
    <name type="scientific">Lebombo virus</name>
    <dbReference type="NCBI Taxonomy" id="40057"/>
    <lineage>
        <taxon>Viruses</taxon>
        <taxon>Riboviria</taxon>
        <taxon>Orthornavirae</taxon>
        <taxon>Duplornaviricota</taxon>
        <taxon>Resentoviricetes</taxon>
        <taxon>Reovirales</taxon>
        <taxon>Sedoreoviridae</taxon>
        <taxon>Orbivirus</taxon>
        <taxon>Orbivirus lebomboense</taxon>
    </lineage>
</organism>
<dbReference type="GO" id="GO:0006351">
    <property type="term" value="P:DNA-templated transcription"/>
    <property type="evidence" value="ECO:0007669"/>
    <property type="project" value="UniProtKB-UniRule"/>
</dbReference>
<dbReference type="Pfam" id="PF05788">
    <property type="entry name" value="Orbi_VP1"/>
    <property type="match status" value="1"/>
</dbReference>
<comment type="similarity">
    <text evidence="1 8">Belongs to the reoviridae RNA-directed RNA polymerase family.</text>
</comment>
<dbReference type="PROSITE" id="PS50523">
    <property type="entry name" value="RDRP_DSRNA_REO"/>
    <property type="match status" value="1"/>
</dbReference>
<dbReference type="PIRSF" id="PIRSF000821">
    <property type="entry name" value="RdRPol"/>
    <property type="match status" value="1"/>
</dbReference>
<evidence type="ECO:0000256" key="1">
    <source>
        <dbReference type="ARBA" id="ARBA00009581"/>
    </source>
</evidence>
<dbReference type="RefSeq" id="YP_009507707.1">
    <property type="nucleotide sequence ID" value="NC_038594.1"/>
</dbReference>
<name>W5QLZ7_9REOV</name>
<keyword evidence="11" id="KW-1185">Reference proteome</keyword>
<keyword evidence="7 8" id="KW-0693">Viral RNA replication</keyword>
<accession>W5QLZ7</accession>
<evidence type="ECO:0000256" key="3">
    <source>
        <dbReference type="ARBA" id="ARBA00022484"/>
    </source>
</evidence>
<dbReference type="InterPro" id="IPR043502">
    <property type="entry name" value="DNA/RNA_pol_sf"/>
</dbReference>
<evidence type="ECO:0000256" key="8">
    <source>
        <dbReference type="PIRNR" id="PIRNR000821"/>
    </source>
</evidence>
<keyword evidence="4 8" id="KW-0808">Transferase</keyword>
<keyword evidence="6 8" id="KW-0547">Nucleotide-binding</keyword>
<dbReference type="GO" id="GO:0019079">
    <property type="term" value="P:viral genome replication"/>
    <property type="evidence" value="ECO:0007669"/>
    <property type="project" value="InterPro"/>
</dbReference>
<dbReference type="GO" id="GO:0003723">
    <property type="term" value="F:RNA binding"/>
    <property type="evidence" value="ECO:0007669"/>
    <property type="project" value="InterPro"/>
</dbReference>
<dbReference type="InterPro" id="IPR008723">
    <property type="entry name" value="RNA_pol_orbivir"/>
</dbReference>
<dbReference type="EMBL" id="JQ610665">
    <property type="protein sequence ID" value="AFX73376.1"/>
    <property type="molecule type" value="Genomic_RNA"/>
</dbReference>